<comment type="caution">
    <text evidence="2">The sequence shown here is derived from an EMBL/GenBank/DDBJ whole genome shotgun (WGS) entry which is preliminary data.</text>
</comment>
<dbReference type="EMBL" id="JARBHB010000006">
    <property type="protein sequence ID" value="KAJ8880328.1"/>
    <property type="molecule type" value="Genomic_DNA"/>
</dbReference>
<keyword evidence="3" id="KW-1185">Reference proteome</keyword>
<feature type="region of interest" description="Disordered" evidence="1">
    <location>
        <begin position="395"/>
        <end position="459"/>
    </location>
</feature>
<name>A0ABQ9H892_9NEOP</name>
<organism evidence="2 3">
    <name type="scientific">Dryococelus australis</name>
    <dbReference type="NCBI Taxonomy" id="614101"/>
    <lineage>
        <taxon>Eukaryota</taxon>
        <taxon>Metazoa</taxon>
        <taxon>Ecdysozoa</taxon>
        <taxon>Arthropoda</taxon>
        <taxon>Hexapoda</taxon>
        <taxon>Insecta</taxon>
        <taxon>Pterygota</taxon>
        <taxon>Neoptera</taxon>
        <taxon>Polyneoptera</taxon>
        <taxon>Phasmatodea</taxon>
        <taxon>Verophasmatodea</taxon>
        <taxon>Anareolatae</taxon>
        <taxon>Phasmatidae</taxon>
        <taxon>Eurycanthinae</taxon>
        <taxon>Dryococelus</taxon>
    </lineage>
</organism>
<feature type="compositionally biased region" description="Pro residues" evidence="1">
    <location>
        <begin position="404"/>
        <end position="414"/>
    </location>
</feature>
<sequence length="774" mass="85579">MIQQRRTLRITKVVFCADHLGRQLRALMKGASNLPFSSPNNVGHYGSPRTLRITKVVFCADYLGRQLRALIKGASNLPFSSPNNAGHYGSPRTLRITKVVFCADHLGRQLRALIKGASNLPFSSPNNAGHYGSPRTLRITKVVFCADHLGRQLRALIKGASNLPFSSPNNVGHYGSPRTLRITKVVFCADHLGRQPRALIKGASNLPFSSPNNVGHYGSPRFSSTKGPDYGGRGIEKESTSPPFRWQFQNWHNIINNRIERQEIDPQAASGVRVECRETAPLSPSRQLAGRYERRLLSSDIEPRSRLEMGMSGVRQLLTATLISIQQHGQEELILTSKTEFRPGPFGQSCFVRASLSTSELLNIDNTQRCGYRYSGGSTSFTLLGKVVSYSAPTEAAPRRVSFRPPPVSLPPPEQTRDRDSHESTRATRRRRASTQLTSLSASPLRHPTVKWPRPRTRRPPAPSLSVLFYFVIFYFSPSPTVLLQPKHRPGHRSTPSGHPGLRFPADEGWSSTSSSCVLLYNFFVLELFKKGTSVVIRLLASHLGDPGSIPREVSPRFSNVGIMADYAAGRRVFSGISQFSHPCIPELLRTHLTSPLSVLKTSMFRATQISSLSLSLISYFRFSPEYSQSKFNQKKWRGGEIPEKARRPAESSGTIPTCENLGVAWPEIEPGFGAAVGKWLAHSPPQQGGLGSILGGVTPPPPYHHPIFLMWESCRTMSLVGRFSQGSPVFPHPCIPAHLHTHLASSSSAVKSSPKSIHSLTHWIRFCIRPPQS</sequence>
<evidence type="ECO:0000313" key="2">
    <source>
        <dbReference type="EMBL" id="KAJ8880328.1"/>
    </source>
</evidence>
<evidence type="ECO:0000256" key="1">
    <source>
        <dbReference type="SAM" id="MobiDB-lite"/>
    </source>
</evidence>
<gene>
    <name evidence="2" type="ORF">PR048_016795</name>
</gene>
<dbReference type="Proteomes" id="UP001159363">
    <property type="component" value="Chromosome 5"/>
</dbReference>
<feature type="compositionally biased region" description="Basic and acidic residues" evidence="1">
    <location>
        <begin position="415"/>
        <end position="426"/>
    </location>
</feature>
<protein>
    <submittedName>
        <fullName evidence="2">Uncharacterized protein</fullName>
    </submittedName>
</protein>
<reference evidence="2 3" key="1">
    <citation type="submission" date="2023-02" db="EMBL/GenBank/DDBJ databases">
        <title>LHISI_Scaffold_Assembly.</title>
        <authorList>
            <person name="Stuart O.P."/>
            <person name="Cleave R."/>
            <person name="Magrath M.J.L."/>
            <person name="Mikheyev A.S."/>
        </authorList>
    </citation>
    <scope>NUCLEOTIDE SEQUENCE [LARGE SCALE GENOMIC DNA]</scope>
    <source>
        <strain evidence="2">Daus_M_001</strain>
        <tissue evidence="2">Leg muscle</tissue>
    </source>
</reference>
<evidence type="ECO:0000313" key="3">
    <source>
        <dbReference type="Proteomes" id="UP001159363"/>
    </source>
</evidence>
<accession>A0ABQ9H892</accession>
<proteinExistence type="predicted"/>